<protein>
    <submittedName>
        <fullName evidence="2">Uncharacterized protein</fullName>
    </submittedName>
</protein>
<comment type="caution">
    <text evidence="2">The sequence shown here is derived from an EMBL/GenBank/DDBJ whole genome shotgun (WGS) entry which is preliminary data.</text>
</comment>
<organism evidence="2">
    <name type="scientific">marine sediment metagenome</name>
    <dbReference type="NCBI Taxonomy" id="412755"/>
    <lineage>
        <taxon>unclassified sequences</taxon>
        <taxon>metagenomes</taxon>
        <taxon>ecological metagenomes</taxon>
    </lineage>
</organism>
<accession>A0A0F9DZB7</accession>
<dbReference type="EMBL" id="LAZR01037129">
    <property type="protein sequence ID" value="KKL23016.1"/>
    <property type="molecule type" value="Genomic_DNA"/>
</dbReference>
<evidence type="ECO:0000313" key="2">
    <source>
        <dbReference type="EMBL" id="KKL23016.1"/>
    </source>
</evidence>
<reference evidence="2" key="1">
    <citation type="journal article" date="2015" name="Nature">
        <title>Complex archaea that bridge the gap between prokaryotes and eukaryotes.</title>
        <authorList>
            <person name="Spang A."/>
            <person name="Saw J.H."/>
            <person name="Jorgensen S.L."/>
            <person name="Zaremba-Niedzwiedzka K."/>
            <person name="Martijn J."/>
            <person name="Lind A.E."/>
            <person name="van Eijk R."/>
            <person name="Schleper C."/>
            <person name="Guy L."/>
            <person name="Ettema T.J."/>
        </authorList>
    </citation>
    <scope>NUCLEOTIDE SEQUENCE</scope>
</reference>
<evidence type="ECO:0000256" key="1">
    <source>
        <dbReference type="SAM" id="MobiDB-lite"/>
    </source>
</evidence>
<proteinExistence type="predicted"/>
<dbReference type="AlphaFoldDB" id="A0A0F9DZB7"/>
<name>A0A0F9DZB7_9ZZZZ</name>
<sequence>MTDHPNLSSEINANLAQTER</sequence>
<gene>
    <name evidence="2" type="ORF">LCGC14_2429560</name>
</gene>
<feature type="non-terminal residue" evidence="2">
    <location>
        <position position="20"/>
    </location>
</feature>
<feature type="region of interest" description="Disordered" evidence="1">
    <location>
        <begin position="1"/>
        <end position="20"/>
    </location>
</feature>